<evidence type="ECO:0000313" key="3">
    <source>
        <dbReference type="Proteomes" id="UP000593915"/>
    </source>
</evidence>
<dbReference type="Pfam" id="PF03009">
    <property type="entry name" value="GDPD"/>
    <property type="match status" value="1"/>
</dbReference>
<dbReference type="CDD" id="cd08563">
    <property type="entry name" value="GDPD_TtGDE_like"/>
    <property type="match status" value="1"/>
</dbReference>
<organism evidence="2 3">
    <name type="scientific">Treponema pedis</name>
    <dbReference type="NCBI Taxonomy" id="409322"/>
    <lineage>
        <taxon>Bacteria</taxon>
        <taxon>Pseudomonadati</taxon>
        <taxon>Spirochaetota</taxon>
        <taxon>Spirochaetia</taxon>
        <taxon>Spirochaetales</taxon>
        <taxon>Treponemataceae</taxon>
        <taxon>Treponema</taxon>
    </lineage>
</organism>
<dbReference type="EMBL" id="CP061839">
    <property type="protein sequence ID" value="QOW60654.1"/>
    <property type="molecule type" value="Genomic_DNA"/>
</dbReference>
<dbReference type="PANTHER" id="PTHR46211">
    <property type="entry name" value="GLYCEROPHOSPHORYL DIESTER PHOSPHODIESTERASE"/>
    <property type="match status" value="1"/>
</dbReference>
<evidence type="ECO:0000313" key="2">
    <source>
        <dbReference type="EMBL" id="QOW60654.1"/>
    </source>
</evidence>
<gene>
    <name evidence="2" type="ORF">IFE08_12765</name>
</gene>
<reference evidence="2 3" key="1">
    <citation type="submission" date="2020-09" db="EMBL/GenBank/DDBJ databases">
        <title>Characterization of Treponema spp. from bovine digital dermatitis in Korea.</title>
        <authorList>
            <person name="Espiritu H.M."/>
            <person name="Cho Y.I."/>
            <person name="Mamuad L."/>
        </authorList>
    </citation>
    <scope>NUCLEOTIDE SEQUENCE [LARGE SCALE GENOMIC DNA]</scope>
    <source>
        <strain evidence="2 3">KS1</strain>
    </source>
</reference>
<protein>
    <submittedName>
        <fullName evidence="2">Glycerophosphodiester phosphodiesterase</fullName>
    </submittedName>
</protein>
<feature type="domain" description="GP-PDE" evidence="1">
    <location>
        <begin position="4"/>
        <end position="248"/>
    </location>
</feature>
<name>A0A7S6WPB2_9SPIR</name>
<dbReference type="GO" id="GO:0006629">
    <property type="term" value="P:lipid metabolic process"/>
    <property type="evidence" value="ECO:0007669"/>
    <property type="project" value="InterPro"/>
</dbReference>
<dbReference type="InterPro" id="IPR030395">
    <property type="entry name" value="GP_PDE_dom"/>
</dbReference>
<dbReference type="RefSeq" id="WP_194076133.1">
    <property type="nucleotide sequence ID" value="NZ_CP061839.1"/>
</dbReference>
<evidence type="ECO:0000259" key="1">
    <source>
        <dbReference type="PROSITE" id="PS51704"/>
    </source>
</evidence>
<dbReference type="InterPro" id="IPR017946">
    <property type="entry name" value="PLC-like_Pdiesterase_TIM-brl"/>
</dbReference>
<dbReference type="Proteomes" id="UP000593915">
    <property type="component" value="Chromosome"/>
</dbReference>
<dbReference type="PANTHER" id="PTHR46211:SF1">
    <property type="entry name" value="GLYCEROPHOSPHODIESTER PHOSPHODIESTERASE, CYTOPLASMIC"/>
    <property type="match status" value="1"/>
</dbReference>
<dbReference type="Gene3D" id="3.20.20.190">
    <property type="entry name" value="Phosphatidylinositol (PI) phosphodiesterase"/>
    <property type="match status" value="1"/>
</dbReference>
<dbReference type="SUPFAM" id="SSF51695">
    <property type="entry name" value="PLC-like phosphodiesterases"/>
    <property type="match status" value="1"/>
</dbReference>
<proteinExistence type="predicted"/>
<dbReference type="GO" id="GO:0008081">
    <property type="term" value="F:phosphoric diester hydrolase activity"/>
    <property type="evidence" value="ECO:0007669"/>
    <property type="project" value="InterPro"/>
</dbReference>
<accession>A0A7S6WPB2</accession>
<dbReference type="PROSITE" id="PS51704">
    <property type="entry name" value="GP_PDE"/>
    <property type="match status" value="1"/>
</dbReference>
<dbReference type="AlphaFoldDB" id="A0A7S6WPB2"/>
<sequence length="250" mass="28146">MFKTLNFAHRGFRSKFPENTMTAFEKAVNAGAHGIEFDVHLSSDGIPVIIHDETLDRTCNAYGFVKDFSFAELGKINAAAKFPPENFKESAANCSNEKIPSLEEYFDFIKKTDIISNIELKTGVFEYAGIEEKVYALLKKYGLKEKCIISSFNHESILRMKKIDSSLVCGFLVDSWEINPAENLTKNGIECYHPCAYRLTKSFVDYMHDNKIKVNAWFGSVQTDYSAVLNTGLDAIITDYPDKIAALLSN</sequence>